<evidence type="ECO:0000313" key="2">
    <source>
        <dbReference type="Proteomes" id="UP001156831"/>
    </source>
</evidence>
<evidence type="ECO:0000313" key="1">
    <source>
        <dbReference type="EMBL" id="MDH5829347.1"/>
    </source>
</evidence>
<dbReference type="SUPFAM" id="SSF48576">
    <property type="entry name" value="Terpenoid synthases"/>
    <property type="match status" value="1"/>
</dbReference>
<accession>A0ABT6JFL6</accession>
<dbReference type="RefSeq" id="WP_280599458.1">
    <property type="nucleotide sequence ID" value="NZ_JARXRN010000016.1"/>
</dbReference>
<dbReference type="Proteomes" id="UP001156831">
    <property type="component" value="Unassembled WGS sequence"/>
</dbReference>
<protein>
    <submittedName>
        <fullName evidence="1">Phytoene/squalene synthase family protein</fullName>
    </submittedName>
</protein>
<dbReference type="InterPro" id="IPR008949">
    <property type="entry name" value="Isoprenoid_synthase_dom_sf"/>
</dbReference>
<organism evidence="1 2">
    <name type="scientific">Luteimonas rhizosphaericola</name>
    <dbReference type="NCBI Taxonomy" id="3042024"/>
    <lineage>
        <taxon>Bacteria</taxon>
        <taxon>Pseudomonadati</taxon>
        <taxon>Pseudomonadota</taxon>
        <taxon>Gammaproteobacteria</taxon>
        <taxon>Lysobacterales</taxon>
        <taxon>Lysobacteraceae</taxon>
        <taxon>Luteimonas</taxon>
    </lineage>
</organism>
<comment type="caution">
    <text evidence="1">The sequence shown here is derived from an EMBL/GenBank/DDBJ whole genome shotgun (WGS) entry which is preliminary data.</text>
</comment>
<keyword evidence="2" id="KW-1185">Reference proteome</keyword>
<sequence length="222" mass="24508">MTTPGPLDGFIDKWRARWPEWAIAEAFLPAAQRPRAAAWFALLQEFRDAAWSGAEPAPGLAKLAWWQEELRGWSRGARRHPLGEALQRMEADWELLGRALAALPATRDADGGRDDVAALRTWTVGVLACEADLFAGAEPPPDAVAACADAQRVERALARGDLDAALDQQPALDRPAAALTRPRRLHQAVLRERLRLTRADDPGLRRVPPLRMLWAGWRAARG</sequence>
<name>A0ABT6JFL6_9GAMM</name>
<reference evidence="1 2" key="1">
    <citation type="submission" date="2023-04" db="EMBL/GenBank/DDBJ databases">
        <title>Luteimonas sp. M1R5S18.</title>
        <authorList>
            <person name="Sun J.-Q."/>
        </authorList>
    </citation>
    <scope>NUCLEOTIDE SEQUENCE [LARGE SCALE GENOMIC DNA]</scope>
    <source>
        <strain evidence="1 2">M1R5S18</strain>
    </source>
</reference>
<dbReference type="EMBL" id="JARXRN010000016">
    <property type="protein sequence ID" value="MDH5829347.1"/>
    <property type="molecule type" value="Genomic_DNA"/>
</dbReference>
<gene>
    <name evidence="1" type="ORF">QFW80_02275</name>
</gene>
<proteinExistence type="predicted"/>
<dbReference type="Gene3D" id="1.10.600.10">
    <property type="entry name" value="Farnesyl Diphosphate Synthase"/>
    <property type="match status" value="1"/>
</dbReference>